<comment type="caution">
    <text evidence="1">The sequence shown here is derived from an EMBL/GenBank/DDBJ whole genome shotgun (WGS) entry which is preliminary data.</text>
</comment>
<gene>
    <name evidence="1" type="ORF">QFC19_001915</name>
</gene>
<sequence>MADEKKYDDLDPVTAEGSVNGETTKAKVMPLYADERGYHEKDEGYDDNIVMRALDPNSKDGAVQRNLKSRHVAMIAIGGTIGTGLFVGSGTALAAGGPVGVWLGYIFMSTIVYAMMVALGEMVTLFPVAGAFTHYATRFLDPALGFALGWNYFYSWAITLPVEMVACAIIINYWNTTVNNGVWIAIGLVCVCATNFLGVRVYGEMEFWFSMIKVIAIIGLILMGIVLDAGGGPSGDAIGFRYWRNPGPFNTVYAGENPVGGSWGHFLAFWSSTITAAFSFLGTEIVAVTAGEAANPRKTMPGAIRRVFWRLLMFYVLGVSLILQKPPDPIIWVISVLVPYTDPRLTSGGGDARASPFVIAIDNAGVKGLPHVVNGVLLVAAWSAGNSDLYASSRVIYALALEGKAPAIFRRCTKGGLPVYAVAVTALFGLLGFLTVQQGKTEDAFNWLYNLSTITGLIAWSVILATYLRFYYGAKRQGINRRDFPYVAPFQPYLSWYGFFFINLIIFFNGFEIFMKGNWNTTDFVVAYISLPIFILFYVFWKVFKRSKWVSLDEMDFMTGRRELDAMDREEQEKYGKPTSIWGKIA</sequence>
<dbReference type="Proteomes" id="UP001241377">
    <property type="component" value="Unassembled WGS sequence"/>
</dbReference>
<protein>
    <submittedName>
        <fullName evidence="1">Uncharacterized protein</fullName>
    </submittedName>
</protein>
<accession>A0ACC2WEB4</accession>
<reference evidence="1" key="1">
    <citation type="submission" date="2023-04" db="EMBL/GenBank/DDBJ databases">
        <title>Draft Genome sequencing of Naganishia species isolated from polar environments using Oxford Nanopore Technology.</title>
        <authorList>
            <person name="Leo P."/>
            <person name="Venkateswaran K."/>
        </authorList>
    </citation>
    <scope>NUCLEOTIDE SEQUENCE</scope>
    <source>
        <strain evidence="1">MNA-CCFEE 5261</strain>
    </source>
</reference>
<evidence type="ECO:0000313" key="2">
    <source>
        <dbReference type="Proteomes" id="UP001241377"/>
    </source>
</evidence>
<name>A0ACC2WEB4_9TREE</name>
<proteinExistence type="predicted"/>
<keyword evidence="2" id="KW-1185">Reference proteome</keyword>
<evidence type="ECO:0000313" key="1">
    <source>
        <dbReference type="EMBL" id="KAJ9109685.1"/>
    </source>
</evidence>
<dbReference type="EMBL" id="JASBWR010000016">
    <property type="protein sequence ID" value="KAJ9109685.1"/>
    <property type="molecule type" value="Genomic_DNA"/>
</dbReference>
<organism evidence="1 2">
    <name type="scientific">Naganishia cerealis</name>
    <dbReference type="NCBI Taxonomy" id="610337"/>
    <lineage>
        <taxon>Eukaryota</taxon>
        <taxon>Fungi</taxon>
        <taxon>Dikarya</taxon>
        <taxon>Basidiomycota</taxon>
        <taxon>Agaricomycotina</taxon>
        <taxon>Tremellomycetes</taxon>
        <taxon>Filobasidiales</taxon>
        <taxon>Filobasidiaceae</taxon>
        <taxon>Naganishia</taxon>
    </lineage>
</organism>